<sequence length="45" mass="4825">MKALWKSSPAAFWISGVGYGSNKHQEGVSMLGNEDGINRIFLIGG</sequence>
<proteinExistence type="predicted"/>
<dbReference type="EMBL" id="CP007142">
    <property type="protein sequence ID" value="AJQ94348.1"/>
    <property type="molecule type" value="Genomic_DNA"/>
</dbReference>
<name>A0A0C5VLW7_9GAMM</name>
<dbReference type="Proteomes" id="UP000032266">
    <property type="component" value="Chromosome"/>
</dbReference>
<protein>
    <submittedName>
        <fullName evidence="1">Uncharacterized protein</fullName>
    </submittedName>
</protein>
<evidence type="ECO:0000313" key="2">
    <source>
        <dbReference type="Proteomes" id="UP000032266"/>
    </source>
</evidence>
<accession>A0A0C5VLW7</accession>
<keyword evidence="2" id="KW-1185">Reference proteome</keyword>
<dbReference type="KEGG" id="gsn:YC6258_02310"/>
<evidence type="ECO:0000313" key="1">
    <source>
        <dbReference type="EMBL" id="AJQ94348.1"/>
    </source>
</evidence>
<gene>
    <name evidence="1" type="ORF">YC6258_02310</name>
</gene>
<reference evidence="1 2" key="1">
    <citation type="submission" date="2014-01" db="EMBL/GenBank/DDBJ databases">
        <title>Full genme sequencing of cellulolytic bacterium Gynuella sunshinyii YC6258T gen. nov., sp. nov.</title>
        <authorList>
            <person name="Khan H."/>
            <person name="Chung E.J."/>
            <person name="Chung Y.R."/>
        </authorList>
    </citation>
    <scope>NUCLEOTIDE SEQUENCE [LARGE SCALE GENOMIC DNA]</scope>
    <source>
        <strain evidence="1 2">YC6258</strain>
    </source>
</reference>
<organism evidence="1 2">
    <name type="scientific">Gynuella sunshinyii YC6258</name>
    <dbReference type="NCBI Taxonomy" id="1445510"/>
    <lineage>
        <taxon>Bacteria</taxon>
        <taxon>Pseudomonadati</taxon>
        <taxon>Pseudomonadota</taxon>
        <taxon>Gammaproteobacteria</taxon>
        <taxon>Oceanospirillales</taxon>
        <taxon>Saccharospirillaceae</taxon>
        <taxon>Gynuella</taxon>
    </lineage>
</organism>
<dbReference type="HOGENOM" id="CLU_3200411_0_0_6"/>
<dbReference type="AlphaFoldDB" id="A0A0C5VLW7"/>